<proteinExistence type="predicted"/>
<dbReference type="Gene3D" id="1.10.357.10">
    <property type="entry name" value="Tetracycline Repressor, domain 2"/>
    <property type="match status" value="1"/>
</dbReference>
<dbReference type="PANTHER" id="PTHR30055">
    <property type="entry name" value="HTH-TYPE TRANSCRIPTIONAL REGULATOR RUTR"/>
    <property type="match status" value="1"/>
</dbReference>
<evidence type="ECO:0000256" key="1">
    <source>
        <dbReference type="ARBA" id="ARBA00023015"/>
    </source>
</evidence>
<dbReference type="EMBL" id="MVHR01000012">
    <property type="protein sequence ID" value="ORA74298.1"/>
    <property type="molecule type" value="Genomic_DNA"/>
</dbReference>
<dbReference type="GO" id="GO:0003700">
    <property type="term" value="F:DNA-binding transcription factor activity"/>
    <property type="evidence" value="ECO:0007669"/>
    <property type="project" value="TreeGrafter"/>
</dbReference>
<feature type="DNA-binding region" description="H-T-H motif" evidence="4">
    <location>
        <begin position="47"/>
        <end position="66"/>
    </location>
</feature>
<dbReference type="Pfam" id="PF13305">
    <property type="entry name" value="TetR_C_33"/>
    <property type="match status" value="1"/>
</dbReference>
<evidence type="ECO:0000313" key="7">
    <source>
        <dbReference type="EMBL" id="ORA74298.1"/>
    </source>
</evidence>
<keyword evidence="2 4" id="KW-0238">DNA-binding</keyword>
<dbReference type="AlphaFoldDB" id="A0A1X0DPI6"/>
<dbReference type="SUPFAM" id="SSF48498">
    <property type="entry name" value="Tetracyclin repressor-like, C-terminal domain"/>
    <property type="match status" value="1"/>
</dbReference>
<evidence type="ECO:0000256" key="5">
    <source>
        <dbReference type="SAM" id="MobiDB-lite"/>
    </source>
</evidence>
<dbReference type="InterPro" id="IPR009057">
    <property type="entry name" value="Homeodomain-like_sf"/>
</dbReference>
<dbReference type="Proteomes" id="UP000192566">
    <property type="component" value="Unassembled WGS sequence"/>
</dbReference>
<evidence type="ECO:0000256" key="4">
    <source>
        <dbReference type="PROSITE-ProRule" id="PRU00335"/>
    </source>
</evidence>
<keyword evidence="3" id="KW-0804">Transcription</keyword>
<keyword evidence="8" id="KW-1185">Reference proteome</keyword>
<organism evidence="7 8">
    <name type="scientific">Mycobacterium heidelbergense</name>
    <dbReference type="NCBI Taxonomy" id="53376"/>
    <lineage>
        <taxon>Bacteria</taxon>
        <taxon>Bacillati</taxon>
        <taxon>Actinomycetota</taxon>
        <taxon>Actinomycetes</taxon>
        <taxon>Mycobacteriales</taxon>
        <taxon>Mycobacteriaceae</taxon>
        <taxon>Mycobacterium</taxon>
        <taxon>Mycobacterium simiae complex</taxon>
    </lineage>
</organism>
<dbReference type="STRING" id="53376.BST25_10615"/>
<sequence length="217" mass="23282">MAAPGPPPTIGRQRAGKSASRPGKLSRDGIVDGALTFLDREGWDSLTINALATQLGTKGPSLYNHVDSLEDLRRAVRIRVIDDIITMLNRVGEGRARDDAVLVMAGAYRSYAHHHPGRYSAFTRMPLGGDDPEYAAATRGAARPVISVLSSYGLGGEDAFHAALEFWSALHGFVLLEMTGVMDDVDTDALFTDMVLRLARGLEGLNRRTAPGGVVPN</sequence>
<protein>
    <submittedName>
        <fullName evidence="7">TetR family transcriptional regulator</fullName>
    </submittedName>
</protein>
<feature type="domain" description="HTH tetR-type" evidence="6">
    <location>
        <begin position="24"/>
        <end position="84"/>
    </location>
</feature>
<gene>
    <name evidence="7" type="ORF">BST25_10615</name>
</gene>
<dbReference type="SUPFAM" id="SSF46689">
    <property type="entry name" value="Homeodomain-like"/>
    <property type="match status" value="1"/>
</dbReference>
<evidence type="ECO:0000313" key="8">
    <source>
        <dbReference type="Proteomes" id="UP000192566"/>
    </source>
</evidence>
<keyword evidence="1" id="KW-0805">Transcription regulation</keyword>
<accession>A0A1X0DPI6</accession>
<dbReference type="RefSeq" id="WP_083074026.1">
    <property type="nucleotide sequence ID" value="NZ_AP022615.1"/>
</dbReference>
<name>A0A1X0DPI6_MYCHE</name>
<comment type="caution">
    <text evidence="7">The sequence shown here is derived from an EMBL/GenBank/DDBJ whole genome shotgun (WGS) entry which is preliminary data.</text>
</comment>
<evidence type="ECO:0000256" key="3">
    <source>
        <dbReference type="ARBA" id="ARBA00023163"/>
    </source>
</evidence>
<evidence type="ECO:0000259" key="6">
    <source>
        <dbReference type="PROSITE" id="PS50977"/>
    </source>
</evidence>
<dbReference type="InterPro" id="IPR001647">
    <property type="entry name" value="HTH_TetR"/>
</dbReference>
<dbReference type="OrthoDB" id="71867at2"/>
<dbReference type="GO" id="GO:0000976">
    <property type="term" value="F:transcription cis-regulatory region binding"/>
    <property type="evidence" value="ECO:0007669"/>
    <property type="project" value="TreeGrafter"/>
</dbReference>
<feature type="region of interest" description="Disordered" evidence="5">
    <location>
        <begin position="1"/>
        <end position="25"/>
    </location>
</feature>
<reference evidence="7 8" key="1">
    <citation type="submission" date="2017-02" db="EMBL/GenBank/DDBJ databases">
        <title>The new phylogeny of genus Mycobacterium.</title>
        <authorList>
            <person name="Tortoli E."/>
            <person name="Trovato A."/>
            <person name="Cirillo D.M."/>
        </authorList>
    </citation>
    <scope>NUCLEOTIDE SEQUENCE [LARGE SCALE GENOMIC DNA]</scope>
    <source>
        <strain evidence="7 8">DSM 44471</strain>
    </source>
</reference>
<dbReference type="InterPro" id="IPR036271">
    <property type="entry name" value="Tet_transcr_reg_TetR-rel_C_sf"/>
</dbReference>
<dbReference type="PANTHER" id="PTHR30055:SF151">
    <property type="entry name" value="TRANSCRIPTIONAL REGULATORY PROTEIN"/>
    <property type="match status" value="1"/>
</dbReference>
<dbReference type="Gene3D" id="1.10.10.60">
    <property type="entry name" value="Homeodomain-like"/>
    <property type="match status" value="1"/>
</dbReference>
<dbReference type="InterPro" id="IPR050109">
    <property type="entry name" value="HTH-type_TetR-like_transc_reg"/>
</dbReference>
<dbReference type="PROSITE" id="PS50977">
    <property type="entry name" value="HTH_TETR_2"/>
    <property type="match status" value="1"/>
</dbReference>
<dbReference type="InterPro" id="IPR025996">
    <property type="entry name" value="MT1864/Rv1816-like_C"/>
</dbReference>
<evidence type="ECO:0000256" key="2">
    <source>
        <dbReference type="ARBA" id="ARBA00023125"/>
    </source>
</evidence>